<evidence type="ECO:0000256" key="1">
    <source>
        <dbReference type="ARBA" id="ARBA00004388"/>
    </source>
</evidence>
<dbReference type="FunFam" id="3.40.50.2000:FF:000032">
    <property type="entry name" value="3-deoxy-D-manno-octulosonic acid transferase"/>
    <property type="match status" value="1"/>
</dbReference>
<dbReference type="Proteomes" id="UP000471640">
    <property type="component" value="Unassembled WGS sequence"/>
</dbReference>
<keyword evidence="8" id="KW-0812">Transmembrane</keyword>
<dbReference type="RefSeq" id="WP_164652290.1">
    <property type="nucleotide sequence ID" value="NZ_JAAIJR010000008.1"/>
</dbReference>
<comment type="catalytic activity">
    <reaction evidence="10 13">
        <text>lipid IVA (E. coli) + CMP-3-deoxy-beta-D-manno-octulosonate = alpha-Kdo-(2-&gt;6)-lipid IVA (E. coli) + CMP + H(+)</text>
        <dbReference type="Rhea" id="RHEA:28066"/>
        <dbReference type="ChEBI" id="CHEBI:15378"/>
        <dbReference type="ChEBI" id="CHEBI:58603"/>
        <dbReference type="ChEBI" id="CHEBI:60364"/>
        <dbReference type="ChEBI" id="CHEBI:60377"/>
        <dbReference type="ChEBI" id="CHEBI:85987"/>
        <dbReference type="EC" id="2.4.99.12"/>
    </reaction>
</comment>
<evidence type="ECO:0000256" key="9">
    <source>
        <dbReference type="ARBA" id="ARBA00031445"/>
    </source>
</evidence>
<feature type="active site" description="Proton acceptor" evidence="11">
    <location>
        <position position="59"/>
    </location>
</feature>
<dbReference type="SUPFAM" id="SSF53756">
    <property type="entry name" value="UDP-Glycosyltransferase/glycogen phosphorylase"/>
    <property type="match status" value="1"/>
</dbReference>
<dbReference type="PANTHER" id="PTHR42755">
    <property type="entry name" value="3-DEOXY-MANNO-OCTULOSONATE CYTIDYLYLTRANSFERASE"/>
    <property type="match status" value="1"/>
</dbReference>
<dbReference type="GO" id="GO:0005886">
    <property type="term" value="C:plasma membrane"/>
    <property type="evidence" value="ECO:0007669"/>
    <property type="project" value="UniProtKB-SubCell"/>
</dbReference>
<dbReference type="Gene3D" id="3.40.50.11720">
    <property type="entry name" value="3-Deoxy-D-manno-octulosonic-acid transferase, N-terminal domain"/>
    <property type="match status" value="1"/>
</dbReference>
<dbReference type="AlphaFoldDB" id="A0A6P1DQG3"/>
<keyword evidence="17" id="KW-1185">Reference proteome</keyword>
<evidence type="ECO:0000313" key="16">
    <source>
        <dbReference type="EMBL" id="NEX19393.1"/>
    </source>
</evidence>
<comment type="pathway">
    <text evidence="2 13">Bacterial outer membrane biogenesis; LPS core biosynthesis.</text>
</comment>
<sequence>MTLGLYSLLLRLILPIALLRLYVRSFRAPEYRRRIGERLALGHPAPRADLWIHAVSVGEVQAAELLIRRLRGRDPALRILVTTTTPTGAARLQDLCGDRVEHRYTPYDLPGVMRRFLVQVRPSLVVVVETEIWPNMLAACEPRGIPVMLANARLSARSARGYARLARLTGETLRRFSRIAAQTEADAQRFVGLGAEPKRVQVTGSIKFDLHQPASRRELAETLRRAWGIQRPVWVAASTHEGEEGPLLEAHRRVLERLPNALLVLVPRHPERFGRVAVLVERYGFAMVRRSHHEPCREDTAVLLGDTMGELAAFLAAGDAAFIGGSLVPTGGHNLLEAAAAGVPMVVGPHTFNFAQITAMMVEEGAAARVADAAELAEVMSSWLSDAALRAQVGEQGRVVVERNRGALDRLMAVLDAGVEAGEPGPSAI</sequence>
<comment type="similarity">
    <text evidence="3">Belongs to the glycosyltransferase group 1 family. Glycosyltransferase 30 subfamily.</text>
</comment>
<proteinExistence type="inferred from homology"/>
<evidence type="ECO:0000256" key="12">
    <source>
        <dbReference type="PIRSR" id="PIRSR639901-2"/>
    </source>
</evidence>
<keyword evidence="8" id="KW-0735">Signal-anchor</keyword>
<evidence type="ECO:0000256" key="6">
    <source>
        <dbReference type="ARBA" id="ARBA00022519"/>
    </source>
</evidence>
<evidence type="ECO:0000313" key="17">
    <source>
        <dbReference type="Proteomes" id="UP000471640"/>
    </source>
</evidence>
<comment type="function">
    <text evidence="13">Involved in lipopolysaccharide (LPS) biosynthesis. Catalyzes the transfer of 3-deoxy-D-manno-octulosonate (Kdo) residue(s) from CMP-Kdo to lipid IV(A), the tetraacyldisaccharide-1,4'-bisphosphate precursor of lipid A.</text>
</comment>
<dbReference type="UniPathway" id="UPA00958"/>
<comment type="caution">
    <text evidence="16">The sequence shown here is derived from an EMBL/GenBank/DDBJ whole genome shotgun (WGS) entry which is preliminary data.</text>
</comment>
<dbReference type="GO" id="GO:0009245">
    <property type="term" value="P:lipid A biosynthetic process"/>
    <property type="evidence" value="ECO:0007669"/>
    <property type="project" value="TreeGrafter"/>
</dbReference>
<keyword evidence="7 13" id="KW-0808">Transferase</keyword>
<dbReference type="FunFam" id="3.40.50.11720:FF:000001">
    <property type="entry name" value="3-deoxy-D-manno-octulosonic acid transferase"/>
    <property type="match status" value="1"/>
</dbReference>
<evidence type="ECO:0000259" key="14">
    <source>
        <dbReference type="Pfam" id="PF00534"/>
    </source>
</evidence>
<comment type="subcellular location">
    <subcellularLocation>
        <location evidence="1">Cell inner membrane</location>
        <topology evidence="1">Single-pass membrane protein</topology>
        <orientation evidence="1">Cytoplasmic side</orientation>
    </subcellularLocation>
    <subcellularLocation>
        <location evidence="13">Cell membrane</location>
    </subcellularLocation>
</comment>
<reference evidence="16 17" key="2">
    <citation type="submission" date="2020-02" db="EMBL/GenBank/DDBJ databases">
        <title>Genome sequences of Thiorhodococcus mannitoliphagus and Thiorhodococcus minor, purple sulfur photosynthetic bacteria in the gammaproteobacterial family, Chromatiaceae.</title>
        <authorList>
            <person name="Aviles F.A."/>
            <person name="Meyer T.E."/>
            <person name="Kyndt J.A."/>
        </authorList>
    </citation>
    <scope>NUCLEOTIDE SEQUENCE [LARGE SCALE GENOMIC DNA]</scope>
    <source>
        <strain evidence="16 17">DSM 18266</strain>
    </source>
</reference>
<dbReference type="InterPro" id="IPR038107">
    <property type="entry name" value="Glycos_transf_N_sf"/>
</dbReference>
<keyword evidence="6" id="KW-0472">Membrane</keyword>
<evidence type="ECO:0000256" key="8">
    <source>
        <dbReference type="ARBA" id="ARBA00022968"/>
    </source>
</evidence>
<organism evidence="16 17">
    <name type="scientific">Thiorhodococcus mannitoliphagus</name>
    <dbReference type="NCBI Taxonomy" id="329406"/>
    <lineage>
        <taxon>Bacteria</taxon>
        <taxon>Pseudomonadati</taxon>
        <taxon>Pseudomonadota</taxon>
        <taxon>Gammaproteobacteria</taxon>
        <taxon>Chromatiales</taxon>
        <taxon>Chromatiaceae</taxon>
        <taxon>Thiorhodococcus</taxon>
    </lineage>
</organism>
<gene>
    <name evidence="16" type="ORF">G3480_03525</name>
</gene>
<feature type="domain" description="3-deoxy-D-manno-octulosonic-acid transferase N-terminal" evidence="15">
    <location>
        <begin position="34"/>
        <end position="209"/>
    </location>
</feature>
<evidence type="ECO:0000256" key="7">
    <source>
        <dbReference type="ARBA" id="ARBA00022679"/>
    </source>
</evidence>
<name>A0A6P1DQG3_9GAMM</name>
<dbReference type="NCBIfam" id="NF004388">
    <property type="entry name" value="PRK05749.1-4"/>
    <property type="match status" value="1"/>
</dbReference>
<dbReference type="GO" id="GO:0043842">
    <property type="term" value="F:Kdo transferase activity"/>
    <property type="evidence" value="ECO:0007669"/>
    <property type="project" value="UniProtKB-EC"/>
</dbReference>
<dbReference type="EC" id="2.4.99.12" evidence="4 13"/>
<dbReference type="PANTHER" id="PTHR42755:SF1">
    <property type="entry name" value="3-DEOXY-D-MANNO-OCTULOSONIC ACID TRANSFERASE, MITOCHONDRIAL-RELATED"/>
    <property type="match status" value="1"/>
</dbReference>
<dbReference type="Pfam" id="PF00534">
    <property type="entry name" value="Glycos_transf_1"/>
    <property type="match status" value="1"/>
</dbReference>
<dbReference type="InterPro" id="IPR007507">
    <property type="entry name" value="Glycos_transf_N"/>
</dbReference>
<dbReference type="EMBL" id="JAAIJR010000008">
    <property type="protein sequence ID" value="NEX19393.1"/>
    <property type="molecule type" value="Genomic_DNA"/>
</dbReference>
<reference evidence="17" key="1">
    <citation type="journal article" date="2020" name="Microbiol. Resour. Announc.">
        <title>Draft Genome Sequences of Thiorhodococcus mannitoliphagus and Thiorhodococcus minor, Purple Sulfur Photosynthetic Bacteria in the Gammaproteobacterial Family Chromatiaceae.</title>
        <authorList>
            <person name="Aviles F.A."/>
            <person name="Meyer T.E."/>
            <person name="Kyndt J.A."/>
        </authorList>
    </citation>
    <scope>NUCLEOTIDE SEQUENCE [LARGE SCALE GENOMIC DNA]</scope>
    <source>
        <strain evidence="17">DSM 18266</strain>
    </source>
</reference>
<evidence type="ECO:0000259" key="15">
    <source>
        <dbReference type="Pfam" id="PF04413"/>
    </source>
</evidence>
<evidence type="ECO:0000256" key="13">
    <source>
        <dbReference type="RuleBase" id="RU365103"/>
    </source>
</evidence>
<dbReference type="GO" id="GO:0009244">
    <property type="term" value="P:lipopolysaccharide core region biosynthetic process"/>
    <property type="evidence" value="ECO:0007669"/>
    <property type="project" value="UniProtKB-UniRule"/>
</dbReference>
<keyword evidence="13" id="KW-1003">Cell membrane</keyword>
<accession>A0A6P1DQG3</accession>
<feature type="domain" description="Glycosyl transferase family 1" evidence="14">
    <location>
        <begin position="293"/>
        <end position="398"/>
    </location>
</feature>
<feature type="site" description="Transition state stabilizer" evidence="12">
    <location>
        <position position="207"/>
    </location>
</feature>
<evidence type="ECO:0000256" key="10">
    <source>
        <dbReference type="ARBA" id="ARBA00049183"/>
    </source>
</evidence>
<evidence type="ECO:0000256" key="2">
    <source>
        <dbReference type="ARBA" id="ARBA00004713"/>
    </source>
</evidence>
<keyword evidence="6" id="KW-0997">Cell inner membrane</keyword>
<dbReference type="InterPro" id="IPR001296">
    <property type="entry name" value="Glyco_trans_1"/>
</dbReference>
<feature type="site" description="Transition state stabilizer" evidence="12">
    <location>
        <position position="129"/>
    </location>
</feature>
<evidence type="ECO:0000256" key="4">
    <source>
        <dbReference type="ARBA" id="ARBA00012621"/>
    </source>
</evidence>
<protein>
    <recommendedName>
        <fullName evidence="5 13">3-deoxy-D-manno-octulosonic acid transferase</fullName>
        <shortName evidence="13">Kdo transferase</shortName>
        <ecNumber evidence="4 13">2.4.99.12</ecNumber>
    </recommendedName>
    <alternativeName>
        <fullName evidence="9 13">Lipid IV(A) 3-deoxy-D-manno-octulosonic acid transferase</fullName>
    </alternativeName>
</protein>
<dbReference type="InterPro" id="IPR039901">
    <property type="entry name" value="Kdotransferase"/>
</dbReference>
<keyword evidence="13" id="KW-0448">Lipopolysaccharide biosynthesis</keyword>
<evidence type="ECO:0000256" key="3">
    <source>
        <dbReference type="ARBA" id="ARBA00006380"/>
    </source>
</evidence>
<evidence type="ECO:0000256" key="5">
    <source>
        <dbReference type="ARBA" id="ARBA00019077"/>
    </source>
</evidence>
<dbReference type="Gene3D" id="3.40.50.2000">
    <property type="entry name" value="Glycogen Phosphorylase B"/>
    <property type="match status" value="1"/>
</dbReference>
<evidence type="ECO:0000256" key="11">
    <source>
        <dbReference type="PIRSR" id="PIRSR639901-1"/>
    </source>
</evidence>
<dbReference type="Pfam" id="PF04413">
    <property type="entry name" value="Glycos_transf_N"/>
    <property type="match status" value="1"/>
</dbReference>